<dbReference type="PANTHER" id="PTHR47326:SF1">
    <property type="entry name" value="HTH PSQ-TYPE DOMAIN-CONTAINING PROTEIN"/>
    <property type="match status" value="1"/>
</dbReference>
<reference evidence="2 3" key="1">
    <citation type="journal article" date="2019" name="Sci. Rep.">
        <title>Orb-weaving spider Araneus ventricosus genome elucidates the spidroin gene catalogue.</title>
        <authorList>
            <person name="Kono N."/>
            <person name="Nakamura H."/>
            <person name="Ohtoshi R."/>
            <person name="Moran D.A.P."/>
            <person name="Shinohara A."/>
            <person name="Yoshida Y."/>
            <person name="Fujiwara M."/>
            <person name="Mori M."/>
            <person name="Tomita M."/>
            <person name="Arakawa K."/>
        </authorList>
    </citation>
    <scope>NUCLEOTIDE SEQUENCE [LARGE SCALE GENOMIC DNA]</scope>
</reference>
<protein>
    <submittedName>
        <fullName evidence="2">Uncharacterized protein</fullName>
    </submittedName>
</protein>
<gene>
    <name evidence="2" type="ORF">AVEN_192758_1</name>
</gene>
<keyword evidence="3" id="KW-1185">Reference proteome</keyword>
<dbReference type="EMBL" id="BGPR01000681">
    <property type="protein sequence ID" value="GBM31351.1"/>
    <property type="molecule type" value="Genomic_DNA"/>
</dbReference>
<comment type="caution">
    <text evidence="2">The sequence shown here is derived from an EMBL/GenBank/DDBJ whole genome shotgun (WGS) entry which is preliminary data.</text>
</comment>
<proteinExistence type="predicted"/>
<sequence>MPVSGCQRLPGSPDAGLILEETHTNSEKTFSLFGTSEKKENASRAGLRANSVPPLRRNTRSGRDGVDDVPLLPCPHRSPDLAPCDFFLWGYVKDKVYVPLMPTTLQALQELITAAVTDMVGNML</sequence>
<evidence type="ECO:0000313" key="2">
    <source>
        <dbReference type="EMBL" id="GBM31351.1"/>
    </source>
</evidence>
<dbReference type="GO" id="GO:0003676">
    <property type="term" value="F:nucleic acid binding"/>
    <property type="evidence" value="ECO:0007669"/>
    <property type="project" value="InterPro"/>
</dbReference>
<dbReference type="PANTHER" id="PTHR47326">
    <property type="entry name" value="TRANSPOSABLE ELEMENT TC3 TRANSPOSASE-LIKE PROTEIN"/>
    <property type="match status" value="1"/>
</dbReference>
<name>A0A4Y2ER84_ARAVE</name>
<organism evidence="2 3">
    <name type="scientific">Araneus ventricosus</name>
    <name type="common">Orbweaver spider</name>
    <name type="synonym">Epeira ventricosa</name>
    <dbReference type="NCBI Taxonomy" id="182803"/>
    <lineage>
        <taxon>Eukaryota</taxon>
        <taxon>Metazoa</taxon>
        <taxon>Ecdysozoa</taxon>
        <taxon>Arthropoda</taxon>
        <taxon>Chelicerata</taxon>
        <taxon>Arachnida</taxon>
        <taxon>Araneae</taxon>
        <taxon>Araneomorphae</taxon>
        <taxon>Entelegynae</taxon>
        <taxon>Araneoidea</taxon>
        <taxon>Araneidae</taxon>
        <taxon>Araneus</taxon>
    </lineage>
</organism>
<feature type="region of interest" description="Disordered" evidence="1">
    <location>
        <begin position="35"/>
        <end position="68"/>
    </location>
</feature>
<accession>A0A4Y2ER84</accession>
<dbReference type="AlphaFoldDB" id="A0A4Y2ER84"/>
<evidence type="ECO:0000313" key="3">
    <source>
        <dbReference type="Proteomes" id="UP000499080"/>
    </source>
</evidence>
<dbReference type="Gene3D" id="3.30.420.10">
    <property type="entry name" value="Ribonuclease H-like superfamily/Ribonuclease H"/>
    <property type="match status" value="1"/>
</dbReference>
<evidence type="ECO:0000256" key="1">
    <source>
        <dbReference type="SAM" id="MobiDB-lite"/>
    </source>
</evidence>
<dbReference type="OrthoDB" id="6471071at2759"/>
<dbReference type="Proteomes" id="UP000499080">
    <property type="component" value="Unassembled WGS sequence"/>
</dbReference>
<dbReference type="InterPro" id="IPR036397">
    <property type="entry name" value="RNaseH_sf"/>
</dbReference>